<feature type="compositionally biased region" description="Polar residues" evidence="2">
    <location>
        <begin position="1675"/>
        <end position="1694"/>
    </location>
</feature>
<feature type="region of interest" description="Disordered" evidence="2">
    <location>
        <begin position="241"/>
        <end position="276"/>
    </location>
</feature>
<feature type="region of interest" description="Disordered" evidence="2">
    <location>
        <begin position="857"/>
        <end position="1008"/>
    </location>
</feature>
<dbReference type="PANTHER" id="PTHR15398">
    <property type="entry name" value="BROMODOMAIN-CONTAINING PROTEIN 8"/>
    <property type="match status" value="1"/>
</dbReference>
<feature type="region of interest" description="Disordered" evidence="2">
    <location>
        <begin position="1040"/>
        <end position="1062"/>
    </location>
</feature>
<feature type="region of interest" description="Disordered" evidence="2">
    <location>
        <begin position="1974"/>
        <end position="2008"/>
    </location>
</feature>
<protein>
    <submittedName>
        <fullName evidence="3">(California timema) hypothetical protein</fullName>
    </submittedName>
</protein>
<feature type="region of interest" description="Disordered" evidence="2">
    <location>
        <begin position="435"/>
        <end position="528"/>
    </location>
</feature>
<feature type="coiled-coil region" evidence="1">
    <location>
        <begin position="158"/>
        <end position="225"/>
    </location>
</feature>
<feature type="compositionally biased region" description="Basic and acidic residues" evidence="2">
    <location>
        <begin position="461"/>
        <end position="479"/>
    </location>
</feature>
<feature type="region of interest" description="Disordered" evidence="2">
    <location>
        <begin position="308"/>
        <end position="379"/>
    </location>
</feature>
<name>A0A7R9P367_TIMCA</name>
<feature type="compositionally biased region" description="Basic and acidic residues" evidence="2">
    <location>
        <begin position="1045"/>
        <end position="1059"/>
    </location>
</feature>
<sequence>MSRLTGHRLFHVRPTFQHNGTVSNGSSTRGMSLTTLNNVSPDVFRVSRASRYCEKRRQTRFVLFTRLKMKRAQIDTWSTKEQLCLGSSVLRSGNQNWMSVSRSLRAFGEPNRPPDWFSQKSCAVQYATLLENVETPKRKKRGEKGEMQVETPGESIARKLTQERIEELKRLMHEERTTYLQIKEEMALIKSGQLDDKLGTIWQQIEEEKKQKEKEAEQNTQWLKERQEKKLELERVWKPPVPMSSPFRRKYHRTGPRRNSSQSEPSSEADSAMDSPLSEQLNVDVVEEAAGNTHGDLKTARVNTPIPVATLNPAPTPTSPLLTSLLKSPSPAPSSQASSILHSAITASQRGSSPSISSLLHSSPGVGPPPPTSVSSSLKNLVSSAISSAAEEHLKPQSTSPAAGAPTLSMLLELPPSLPGKPLPELPTVAKPLTAPQHSVVNPPSTPTTTTSTASAGQPRRQPDPHHKIETGEHVEVVELKQSTPTSHQDWAPSADDAVGQTPSDTNPAQAANKNLQASPSKVTPQQVLEKTAPQVVGLDVHEVLTDIMNNVNASVVEMNVSNKQDFSSEVSGDLSTPISKSPSTRESFTFLHQGSNMDSVHTTGYNPSNISQIGNTHIEKLNEIEESLKNIEASVSNNTEEVLTNLNTSVNEIESTLVSTVDQSMEGNFGRIEVVGIVQVEVPSVDSVAQVVEIMGEDSQQEMMMLEKDQRDLGTISEQEVLEMIVGTSLTMVTNTQANKGKEILPEKLEENKGLDELTQLKLWMKEDGAFNKIEEEKDSGANADTQVVEFKTVEENFEVKNFEKINTNTAIGERIVSKEGRSSTRKESDEIQLENLEELLINNEDIELKDSLENLKEGDAKQVKNKKSTKDDQVKSKPYKEDEEKDNEEKNKTKNIVEEHKVQRSEGEEANLNVKAKAINTMDESKNISSNDLQKPRHSKNDENTKNVKDEDRSKHSRSEDRDRHGKDEQIVIGIKDEEKVKHSKNEVKSQHSKDGKNKHYKDGGNVKYTADTQVVEFKTVEENFEVKNFEKINTNTAIGERIVSKEGRSSTRKESDEIQLENLEELLINNEDIELKDSLENLKEGDAKQVKNKKSTKDDQVKSKPYKEDEEKDNEEKNKTKNIVEEHKVQRSEGEEANLNVKAKAINTMDESKNISSNDLQKPRHSKNDENTKNVKDEDRSKHSRSEDRDRHGKDEQIVIGIKDEEKVKHSKNEVKSQHSKDGKNKHYKDGGNVKYTKEEERYKHGKEEERYKHGREDERHKHGKDDERHKHGRDDERYKHGKEDERYRHGKEDERYRHGKEDERYKHGKDDERYKHGKDDERYKHGKEDERYKHGKEDERYKHGKEDERYKHGKEDERYKSGKENERYKHGKEDDRYKHGKEDERYKHGKEDERHKYGKDDEKARHSKDDEKSKYSKESEKSKQSKEIEKHKLSKEDEKPKHSKENEKHKPSKVNEKFKQSKENEKHKLSKEDEKSKHSKENEKIKHLKEDVKIKYAKEDGRSKHSKEDEKYKQLKGEEKKKHLKDGENKSSKTEKLKETDGKKQIKEEESKKQTKQTKFREDIAHKQDHSNKKDEKEFIKKDRSHSETPQKEKEINLDETKKGVAHPKEASESKKDEKDAIRKKESVAKENVKRIHPAKDDKNVQANDKKEERSSTKDIKVKENEKLKTPSLSPQSKRSKKFMSSGSEDSSTEKEQSDGKVIKAIESKKISKTLIAENLERSSLENISDFDLIKADSSNKKVLSYSKSEHSKDKHKPSPSHHKPHQKTHNLEDNPETKLESSDSEVKDILRREKDISKKEPKEKDIKKYPKEKVPKMPLDKKVTEEGSESDEPLHKLVVSKNEDENKSSSQIVVEVKQIGSKTAEVKMLQPETPVMEDDKMSDVEPPSKSQTKKRGATSTPVDFVPNSPAASVSDEEREFKAWKKSIMLLYNRIATHKFASLFLRPITNEQAPGYSMDFLTTQMLAQSVGEGPVRRETRTMEANKHRDTTLGTPGTSTHEEGIDFPHHFKRKRLYTSSETPDRGAKRRKAGLLMIGMSGFESQSGLLRMVFHSPYM</sequence>
<keyword evidence="1" id="KW-0175">Coiled coil</keyword>
<feature type="compositionally biased region" description="Low complexity" evidence="2">
    <location>
        <begin position="447"/>
        <end position="456"/>
    </location>
</feature>
<feature type="compositionally biased region" description="Basic and acidic residues" evidence="2">
    <location>
        <begin position="1696"/>
        <end position="1714"/>
    </location>
</feature>
<reference evidence="3" key="1">
    <citation type="submission" date="2020-11" db="EMBL/GenBank/DDBJ databases">
        <authorList>
            <person name="Tran Van P."/>
        </authorList>
    </citation>
    <scope>NUCLEOTIDE SEQUENCE</scope>
</reference>
<feature type="compositionally biased region" description="Low complexity" evidence="2">
    <location>
        <begin position="352"/>
        <end position="365"/>
    </location>
</feature>
<feature type="compositionally biased region" description="Basic and acidic residues" evidence="2">
    <location>
        <begin position="857"/>
        <end position="909"/>
    </location>
</feature>
<dbReference type="EMBL" id="OE179326">
    <property type="protein sequence ID" value="CAD7568444.1"/>
    <property type="molecule type" value="Genomic_DNA"/>
</dbReference>
<feature type="compositionally biased region" description="Basic and acidic residues" evidence="2">
    <location>
        <begin position="1169"/>
        <end position="1673"/>
    </location>
</feature>
<dbReference type="GO" id="GO:0035267">
    <property type="term" value="C:NuA4 histone acetyltransferase complex"/>
    <property type="evidence" value="ECO:0007669"/>
    <property type="project" value="TreeGrafter"/>
</dbReference>
<feature type="compositionally biased region" description="Basic residues" evidence="2">
    <location>
        <begin position="1758"/>
        <end position="1773"/>
    </location>
</feature>
<evidence type="ECO:0000256" key="1">
    <source>
        <dbReference type="SAM" id="Coils"/>
    </source>
</evidence>
<feature type="compositionally biased region" description="Low complexity" evidence="2">
    <location>
        <begin position="260"/>
        <end position="272"/>
    </location>
</feature>
<proteinExistence type="predicted"/>
<feature type="region of interest" description="Disordered" evidence="2">
    <location>
        <begin position="1873"/>
        <end position="1915"/>
    </location>
</feature>
<feature type="compositionally biased region" description="Low complexity" evidence="2">
    <location>
        <begin position="309"/>
        <end position="339"/>
    </location>
</feature>
<feature type="compositionally biased region" description="Basic and acidic residues" evidence="2">
    <location>
        <begin position="941"/>
        <end position="1007"/>
    </location>
</feature>
<evidence type="ECO:0000256" key="2">
    <source>
        <dbReference type="SAM" id="MobiDB-lite"/>
    </source>
</evidence>
<feature type="compositionally biased region" description="Basic and acidic residues" evidence="2">
    <location>
        <begin position="1774"/>
        <end position="1830"/>
    </location>
</feature>
<feature type="compositionally biased region" description="Basic residues" evidence="2">
    <location>
        <begin position="247"/>
        <end position="256"/>
    </location>
</feature>
<feature type="compositionally biased region" description="Basic and acidic residues" evidence="2">
    <location>
        <begin position="1085"/>
        <end position="1137"/>
    </location>
</feature>
<organism evidence="3">
    <name type="scientific">Timema californicum</name>
    <name type="common">California timema</name>
    <name type="synonym">Walking stick</name>
    <dbReference type="NCBI Taxonomy" id="61474"/>
    <lineage>
        <taxon>Eukaryota</taxon>
        <taxon>Metazoa</taxon>
        <taxon>Ecdysozoa</taxon>
        <taxon>Arthropoda</taxon>
        <taxon>Hexapoda</taxon>
        <taxon>Insecta</taxon>
        <taxon>Pterygota</taxon>
        <taxon>Neoptera</taxon>
        <taxon>Polyneoptera</taxon>
        <taxon>Phasmatodea</taxon>
        <taxon>Timematodea</taxon>
        <taxon>Timematoidea</taxon>
        <taxon>Timematidae</taxon>
        <taxon>Timema</taxon>
    </lineage>
</organism>
<dbReference type="PANTHER" id="PTHR15398:SF4">
    <property type="entry name" value="BROMODOMAIN-CONTAINING PROTEIN 8 ISOFORM X1"/>
    <property type="match status" value="1"/>
</dbReference>
<feature type="region of interest" description="Disordered" evidence="2">
    <location>
        <begin position="1085"/>
        <end position="1854"/>
    </location>
</feature>
<feature type="compositionally biased region" description="Polar residues" evidence="2">
    <location>
        <begin position="501"/>
        <end position="528"/>
    </location>
</feature>
<accession>A0A7R9P367</accession>
<gene>
    <name evidence="3" type="ORF">TCMB3V08_LOCUS1213</name>
</gene>
<evidence type="ECO:0000313" key="3">
    <source>
        <dbReference type="EMBL" id="CAD7568444.1"/>
    </source>
</evidence>
<feature type="compositionally biased region" description="Basic and acidic residues" evidence="2">
    <location>
        <begin position="1978"/>
        <end position="1994"/>
    </location>
</feature>